<dbReference type="EMBL" id="CP009455">
    <property type="protein sequence ID" value="AIR91701.1"/>
    <property type="molecule type" value="Genomic_DNA"/>
</dbReference>
<feature type="domain" description="Carboxyltransferase" evidence="4">
    <location>
        <begin position="18"/>
        <end position="230"/>
    </location>
</feature>
<dbReference type="SUPFAM" id="SSF160467">
    <property type="entry name" value="PH0987 N-terminal domain-like"/>
    <property type="match status" value="1"/>
</dbReference>
<evidence type="ECO:0000259" key="4">
    <source>
        <dbReference type="SMART" id="SM00796"/>
    </source>
</evidence>
<dbReference type="InterPro" id="IPR010016">
    <property type="entry name" value="PxpB"/>
</dbReference>
<evidence type="ECO:0000313" key="6">
    <source>
        <dbReference type="Proteomes" id="UP000029493"/>
    </source>
</evidence>
<dbReference type="SUPFAM" id="SSF50891">
    <property type="entry name" value="Cyclophilin-like"/>
    <property type="match status" value="1"/>
</dbReference>
<protein>
    <submittedName>
        <fullName evidence="5">Allophanate hydrolase</fullName>
    </submittedName>
</protein>
<reference evidence="5 6" key="1">
    <citation type="submission" date="2014-09" db="EMBL/GenBank/DDBJ databases">
        <authorList>
            <person name="Chan K.-G."/>
        </authorList>
    </citation>
    <scope>NUCLEOTIDE SEQUENCE [LARGE SCALE GENOMIC DNA]</scope>
    <source>
        <strain evidence="5 6">ND07</strain>
    </source>
</reference>
<keyword evidence="6" id="KW-1185">Reference proteome</keyword>
<dbReference type="SMART" id="SM00796">
    <property type="entry name" value="AHS1"/>
    <property type="match status" value="1"/>
</dbReference>
<gene>
    <name evidence="5" type="ORF">LK03_21655</name>
</gene>
<dbReference type="InterPro" id="IPR029000">
    <property type="entry name" value="Cyclophilin-like_dom_sf"/>
</dbReference>
<organism evidence="5 6">
    <name type="scientific">Pseudomonas cremoricolorata</name>
    <dbReference type="NCBI Taxonomy" id="157783"/>
    <lineage>
        <taxon>Bacteria</taxon>
        <taxon>Pseudomonadati</taxon>
        <taxon>Pseudomonadota</taxon>
        <taxon>Gammaproteobacteria</taxon>
        <taxon>Pseudomonadales</taxon>
        <taxon>Pseudomonadaceae</taxon>
        <taxon>Pseudomonas</taxon>
    </lineage>
</organism>
<keyword evidence="1" id="KW-0547">Nucleotide-binding</keyword>
<sequence>MNRLKVMDTPGSVPVERWTIHPAGDSCLVLTFGQVLDVDTNRRVAHYARQLNEAVLEGELHGVSDIVPAMVSIGVHYRPEQVACTEGQYPYEAFCEQLDAVLRRAGSSSAAAPRVIDVPVCYGGEYGPDLDAVADALKLTPESLIELHGGQMLDVLMVGFAPGHPYIGVLDPRLNPPRRATPRTHVAAGSIGLANRQSVIYPLELPGGWNLIGRTPLTVFDAYRTQPCLMQSGDKIRFVAITPAVFESMREEGRPA</sequence>
<dbReference type="KEGG" id="psw:LK03_21655"/>
<dbReference type="RefSeq" id="WP_038414494.1">
    <property type="nucleotide sequence ID" value="NZ_CP009455.1"/>
</dbReference>
<dbReference type="Gene3D" id="3.30.1360.40">
    <property type="match status" value="1"/>
</dbReference>
<dbReference type="GO" id="GO:0016787">
    <property type="term" value="F:hydrolase activity"/>
    <property type="evidence" value="ECO:0007669"/>
    <property type="project" value="UniProtKB-KW"/>
</dbReference>
<dbReference type="STRING" id="157783.LK03_21655"/>
<dbReference type="NCBIfam" id="TIGR00370">
    <property type="entry name" value="5-oxoprolinase subunit PxpB"/>
    <property type="match status" value="1"/>
</dbReference>
<dbReference type="AlphaFoldDB" id="A0A089WSY0"/>
<keyword evidence="2 5" id="KW-0378">Hydrolase</keyword>
<dbReference type="Pfam" id="PF02682">
    <property type="entry name" value="CT_C_D"/>
    <property type="match status" value="1"/>
</dbReference>
<proteinExistence type="predicted"/>
<evidence type="ECO:0000256" key="1">
    <source>
        <dbReference type="ARBA" id="ARBA00022741"/>
    </source>
</evidence>
<dbReference type="Gene3D" id="2.40.100.10">
    <property type="entry name" value="Cyclophilin-like"/>
    <property type="match status" value="1"/>
</dbReference>
<dbReference type="PANTHER" id="PTHR34698">
    <property type="entry name" value="5-OXOPROLINASE SUBUNIT B"/>
    <property type="match status" value="1"/>
</dbReference>
<evidence type="ECO:0000313" key="5">
    <source>
        <dbReference type="EMBL" id="AIR91701.1"/>
    </source>
</evidence>
<dbReference type="PANTHER" id="PTHR34698:SF2">
    <property type="entry name" value="5-OXOPROLINASE SUBUNIT B"/>
    <property type="match status" value="1"/>
</dbReference>
<name>A0A089WSY0_9PSED</name>
<evidence type="ECO:0000256" key="3">
    <source>
        <dbReference type="ARBA" id="ARBA00022840"/>
    </source>
</evidence>
<dbReference type="InterPro" id="IPR003833">
    <property type="entry name" value="CT_C_D"/>
</dbReference>
<keyword evidence="3" id="KW-0067">ATP-binding</keyword>
<dbReference type="GO" id="GO:0005524">
    <property type="term" value="F:ATP binding"/>
    <property type="evidence" value="ECO:0007669"/>
    <property type="project" value="UniProtKB-KW"/>
</dbReference>
<dbReference type="eggNOG" id="COG2049">
    <property type="taxonomic scope" value="Bacteria"/>
</dbReference>
<accession>A0A089WSY0</accession>
<evidence type="ECO:0000256" key="2">
    <source>
        <dbReference type="ARBA" id="ARBA00022801"/>
    </source>
</evidence>
<dbReference type="Proteomes" id="UP000029493">
    <property type="component" value="Chromosome"/>
</dbReference>